<feature type="domain" description="Carrier" evidence="5">
    <location>
        <begin position="396"/>
        <end position="478"/>
    </location>
</feature>
<feature type="region of interest" description="Disordered" evidence="4">
    <location>
        <begin position="479"/>
        <end position="502"/>
    </location>
</feature>
<evidence type="ECO:0000256" key="4">
    <source>
        <dbReference type="SAM" id="MobiDB-lite"/>
    </source>
</evidence>
<dbReference type="eggNOG" id="KOG1202">
    <property type="taxonomic scope" value="Eukaryota"/>
</dbReference>
<evidence type="ECO:0000256" key="3">
    <source>
        <dbReference type="ARBA" id="ARBA00022679"/>
    </source>
</evidence>
<dbReference type="PANTHER" id="PTHR43775">
    <property type="entry name" value="FATTY ACID SYNTHASE"/>
    <property type="match status" value="1"/>
</dbReference>
<dbReference type="InterPro" id="IPR020841">
    <property type="entry name" value="PKS_Beta-ketoAc_synthase_dom"/>
</dbReference>
<dbReference type="InterPro" id="IPR016039">
    <property type="entry name" value="Thiolase-like"/>
</dbReference>
<proteinExistence type="predicted"/>
<dbReference type="InterPro" id="IPR020806">
    <property type="entry name" value="PKS_PP-bd"/>
</dbReference>
<dbReference type="SUPFAM" id="SSF47336">
    <property type="entry name" value="ACP-like"/>
    <property type="match status" value="1"/>
</dbReference>
<feature type="domain" description="Ketosynthase family 3 (KS3)" evidence="6">
    <location>
        <begin position="1"/>
        <end position="233"/>
    </location>
</feature>
<dbReference type="PROSITE" id="PS52004">
    <property type="entry name" value="KS3_2"/>
    <property type="match status" value="1"/>
</dbReference>
<dbReference type="AlphaFoldDB" id="T5AGY9"/>
<keyword evidence="3" id="KW-0808">Transferase</keyword>
<dbReference type="Pfam" id="PF02801">
    <property type="entry name" value="Ketoacyl-synt_C"/>
    <property type="match status" value="1"/>
</dbReference>
<dbReference type="CDD" id="cd00833">
    <property type="entry name" value="PKS"/>
    <property type="match status" value="1"/>
</dbReference>
<dbReference type="Pfam" id="PF00109">
    <property type="entry name" value="ketoacyl-synt"/>
    <property type="match status" value="1"/>
</dbReference>
<dbReference type="GO" id="GO:0004312">
    <property type="term" value="F:fatty acid synthase activity"/>
    <property type="evidence" value="ECO:0007669"/>
    <property type="project" value="TreeGrafter"/>
</dbReference>
<dbReference type="GO" id="GO:0006633">
    <property type="term" value="P:fatty acid biosynthetic process"/>
    <property type="evidence" value="ECO:0007669"/>
    <property type="project" value="TreeGrafter"/>
</dbReference>
<dbReference type="HOGENOM" id="CLU_543011_0_0_1"/>
<evidence type="ECO:0000259" key="5">
    <source>
        <dbReference type="PROSITE" id="PS50075"/>
    </source>
</evidence>
<sequence length="502" mass="53813">MSQLNMLSPSGRCRMWDEAADGYGRGEGVACVVLKTLSQALKDGDEIESIIRETGVNQDGRTQGITIPSRSAQAALIRATYTTAGFDATRPADRCHKQTRLAPVLLGTGTPVGDPQEAKPISEAFFGGRQGSQDDDGDDGPLHVGSIKTIIGHTEGAAGIAGFIKASLAVQHAVIPPNLLFESLSPFVAPFYKKLRIVDEARPWPALAPGQPRRASVNSFGFGGTNAHAIVERFGRSGPTPLTPSVCFGRGQPGPERIRRRHRIHAQSLPAAADAGAGRIHHRHRPRVNGMGFAARAAREGLLGFDLSLLASHMISEDDLHALFAEAVVVGRPERHRGEDVELLTGMPYIDPALRGHLPLADDPRFGYYMLQLAGESRTSVRASVGDIKERLTQAKSMDEVVQLIIDGLSEKPRRTLQIGAGDAFDANTSLLDHGIDSISATAVRNWFSEMLHIDVPQLKILRGASIWDLATEEASRIPSSLIPQARSSDETPGSDGSSATP</sequence>
<dbReference type="GO" id="GO:0044550">
    <property type="term" value="P:secondary metabolite biosynthetic process"/>
    <property type="evidence" value="ECO:0007669"/>
    <property type="project" value="TreeGrafter"/>
</dbReference>
<keyword evidence="1" id="KW-0596">Phosphopantetheine</keyword>
<evidence type="ECO:0000259" key="6">
    <source>
        <dbReference type="PROSITE" id="PS52004"/>
    </source>
</evidence>
<dbReference type="InterPro" id="IPR009081">
    <property type="entry name" value="PP-bd_ACP"/>
</dbReference>
<protein>
    <submittedName>
        <fullName evidence="7">Beta-ketoacyl synthase</fullName>
    </submittedName>
</protein>
<organism evidence="7 8">
    <name type="scientific">Ophiocordyceps sinensis (strain Co18 / CGMCC 3.14243)</name>
    <name type="common">Yarsagumba caterpillar fungus</name>
    <name type="synonym">Hirsutella sinensis</name>
    <dbReference type="NCBI Taxonomy" id="911162"/>
    <lineage>
        <taxon>Eukaryota</taxon>
        <taxon>Fungi</taxon>
        <taxon>Dikarya</taxon>
        <taxon>Ascomycota</taxon>
        <taxon>Pezizomycotina</taxon>
        <taxon>Sordariomycetes</taxon>
        <taxon>Hypocreomycetidae</taxon>
        <taxon>Hypocreales</taxon>
        <taxon>Ophiocordycipitaceae</taxon>
        <taxon>Ophiocordyceps</taxon>
    </lineage>
</organism>
<dbReference type="SUPFAM" id="SSF53901">
    <property type="entry name" value="Thiolase-like"/>
    <property type="match status" value="1"/>
</dbReference>
<name>T5AGY9_OPHSC</name>
<dbReference type="Proteomes" id="UP000019374">
    <property type="component" value="Unassembled WGS sequence"/>
</dbReference>
<dbReference type="GO" id="GO:0031177">
    <property type="term" value="F:phosphopantetheine binding"/>
    <property type="evidence" value="ECO:0007669"/>
    <property type="project" value="InterPro"/>
</dbReference>
<dbReference type="InterPro" id="IPR050091">
    <property type="entry name" value="PKS_NRPS_Biosynth_Enz"/>
</dbReference>
<dbReference type="SMART" id="SM00825">
    <property type="entry name" value="PKS_KS"/>
    <property type="match status" value="1"/>
</dbReference>
<reference evidence="7 8" key="1">
    <citation type="journal article" date="2013" name="Chin. Sci. Bull.">
        <title>Genome survey uncovers the secrets of sex and lifestyle in caterpillar fungus.</title>
        <authorList>
            <person name="Hu X."/>
            <person name="Zhang Y."/>
            <person name="Xiao G."/>
            <person name="Zheng P."/>
            <person name="Xia Y."/>
            <person name="Zhang X."/>
            <person name="St Leger R.J."/>
            <person name="Liu X."/>
            <person name="Wang C."/>
        </authorList>
    </citation>
    <scope>NUCLEOTIDE SEQUENCE [LARGE SCALE GENOMIC DNA]</scope>
    <source>
        <strain evidence="8">Co18 / CGMCC 3.14243</strain>
        <tissue evidence="7">Fruit-body</tissue>
    </source>
</reference>
<accession>T5AGY9</accession>
<evidence type="ECO:0000313" key="8">
    <source>
        <dbReference type="Proteomes" id="UP000019374"/>
    </source>
</evidence>
<dbReference type="InterPro" id="IPR014031">
    <property type="entry name" value="Ketoacyl_synth_C"/>
</dbReference>
<dbReference type="Pfam" id="PF16197">
    <property type="entry name" value="KAsynt_C_assoc"/>
    <property type="match status" value="1"/>
</dbReference>
<dbReference type="EMBL" id="KE652446">
    <property type="protein sequence ID" value="EQL01656.1"/>
    <property type="molecule type" value="Genomic_DNA"/>
</dbReference>
<dbReference type="InterPro" id="IPR014030">
    <property type="entry name" value="Ketoacyl_synth_N"/>
</dbReference>
<dbReference type="InterPro" id="IPR032821">
    <property type="entry name" value="PKS_assoc"/>
</dbReference>
<gene>
    <name evidence="7" type="ORF">OCS_02626</name>
</gene>
<dbReference type="PANTHER" id="PTHR43775:SF20">
    <property type="entry name" value="HYBRID PKS-NRPS SYNTHETASE APDA"/>
    <property type="match status" value="1"/>
</dbReference>
<dbReference type="PROSITE" id="PS50075">
    <property type="entry name" value="CARRIER"/>
    <property type="match status" value="1"/>
</dbReference>
<evidence type="ECO:0000256" key="1">
    <source>
        <dbReference type="ARBA" id="ARBA00022450"/>
    </source>
</evidence>
<dbReference type="Pfam" id="PF00550">
    <property type="entry name" value="PP-binding"/>
    <property type="match status" value="1"/>
</dbReference>
<dbReference type="Gene3D" id="3.40.47.10">
    <property type="match status" value="1"/>
</dbReference>
<dbReference type="InterPro" id="IPR036736">
    <property type="entry name" value="ACP-like_sf"/>
</dbReference>
<keyword evidence="2" id="KW-0597">Phosphoprotein</keyword>
<dbReference type="SMART" id="SM00823">
    <property type="entry name" value="PKS_PP"/>
    <property type="match status" value="1"/>
</dbReference>
<evidence type="ECO:0000256" key="2">
    <source>
        <dbReference type="ARBA" id="ARBA00022553"/>
    </source>
</evidence>
<evidence type="ECO:0000313" key="7">
    <source>
        <dbReference type="EMBL" id="EQL01656.1"/>
    </source>
</evidence>